<name>A0A8H4QIU5_9AGAR</name>
<dbReference type="EMBL" id="JAACJL010000057">
    <property type="protein sequence ID" value="KAF4611899.1"/>
    <property type="molecule type" value="Genomic_DNA"/>
</dbReference>
<evidence type="ECO:0000313" key="2">
    <source>
        <dbReference type="EMBL" id="KAF4611899.1"/>
    </source>
</evidence>
<dbReference type="AlphaFoldDB" id="A0A8H4QIU5"/>
<keyword evidence="3" id="KW-1185">Reference proteome</keyword>
<dbReference type="Proteomes" id="UP000521872">
    <property type="component" value="Unassembled WGS sequence"/>
</dbReference>
<feature type="signal peptide" evidence="1">
    <location>
        <begin position="1"/>
        <end position="24"/>
    </location>
</feature>
<gene>
    <name evidence="2" type="ORF">D9613_004404</name>
</gene>
<evidence type="ECO:0000256" key="1">
    <source>
        <dbReference type="SAM" id="SignalP"/>
    </source>
</evidence>
<organism evidence="2 3">
    <name type="scientific">Agrocybe pediades</name>
    <dbReference type="NCBI Taxonomy" id="84607"/>
    <lineage>
        <taxon>Eukaryota</taxon>
        <taxon>Fungi</taxon>
        <taxon>Dikarya</taxon>
        <taxon>Basidiomycota</taxon>
        <taxon>Agaricomycotina</taxon>
        <taxon>Agaricomycetes</taxon>
        <taxon>Agaricomycetidae</taxon>
        <taxon>Agaricales</taxon>
        <taxon>Agaricineae</taxon>
        <taxon>Strophariaceae</taxon>
        <taxon>Agrocybe</taxon>
    </lineage>
</organism>
<reference evidence="2 3" key="1">
    <citation type="submission" date="2019-12" db="EMBL/GenBank/DDBJ databases">
        <authorList>
            <person name="Floudas D."/>
            <person name="Bentzer J."/>
            <person name="Ahren D."/>
            <person name="Johansson T."/>
            <person name="Persson P."/>
            <person name="Tunlid A."/>
        </authorList>
    </citation>
    <scope>NUCLEOTIDE SEQUENCE [LARGE SCALE GENOMIC DNA]</scope>
    <source>
        <strain evidence="2 3">CBS 102.39</strain>
    </source>
</reference>
<evidence type="ECO:0000313" key="3">
    <source>
        <dbReference type="Proteomes" id="UP000521872"/>
    </source>
</evidence>
<sequence length="93" mass="9709">MNMSYLLAMVIPAVLLVRPAVSKTAICCFSAPAGECDASAEMASLLADPELTFFGLDGNPVTPPNTCCCSADNDLACRSRCDNFRVATSGKSV</sequence>
<proteinExistence type="predicted"/>
<accession>A0A8H4QIU5</accession>
<feature type="chain" id="PRO_5034103112" evidence="1">
    <location>
        <begin position="25"/>
        <end position="93"/>
    </location>
</feature>
<protein>
    <submittedName>
        <fullName evidence="2">Uncharacterized protein</fullName>
    </submittedName>
</protein>
<keyword evidence="1" id="KW-0732">Signal</keyword>
<comment type="caution">
    <text evidence="2">The sequence shown here is derived from an EMBL/GenBank/DDBJ whole genome shotgun (WGS) entry which is preliminary data.</text>
</comment>